<sequence length="21" mass="2569">MQSVNYRGHPFHFKIHRTLIS</sequence>
<dbReference type="EMBL" id="GBXM01067565">
    <property type="protein sequence ID" value="JAH41012.1"/>
    <property type="molecule type" value="Transcribed_RNA"/>
</dbReference>
<proteinExistence type="predicted"/>
<evidence type="ECO:0000313" key="1">
    <source>
        <dbReference type="EMBL" id="JAH41012.1"/>
    </source>
</evidence>
<protein>
    <submittedName>
        <fullName evidence="1">Uncharacterized protein</fullName>
    </submittedName>
</protein>
<dbReference type="AlphaFoldDB" id="A0A0E9SIE2"/>
<name>A0A0E9SIE2_ANGAN</name>
<accession>A0A0E9SIE2</accession>
<organism evidence="1">
    <name type="scientific">Anguilla anguilla</name>
    <name type="common">European freshwater eel</name>
    <name type="synonym">Muraena anguilla</name>
    <dbReference type="NCBI Taxonomy" id="7936"/>
    <lineage>
        <taxon>Eukaryota</taxon>
        <taxon>Metazoa</taxon>
        <taxon>Chordata</taxon>
        <taxon>Craniata</taxon>
        <taxon>Vertebrata</taxon>
        <taxon>Euteleostomi</taxon>
        <taxon>Actinopterygii</taxon>
        <taxon>Neopterygii</taxon>
        <taxon>Teleostei</taxon>
        <taxon>Anguilliformes</taxon>
        <taxon>Anguillidae</taxon>
        <taxon>Anguilla</taxon>
    </lineage>
</organism>
<reference evidence="1" key="2">
    <citation type="journal article" date="2015" name="Fish Shellfish Immunol.">
        <title>Early steps in the European eel (Anguilla anguilla)-Vibrio vulnificus interaction in the gills: Role of the RtxA13 toxin.</title>
        <authorList>
            <person name="Callol A."/>
            <person name="Pajuelo D."/>
            <person name="Ebbesson L."/>
            <person name="Teles M."/>
            <person name="MacKenzie S."/>
            <person name="Amaro C."/>
        </authorList>
    </citation>
    <scope>NUCLEOTIDE SEQUENCE</scope>
</reference>
<reference evidence="1" key="1">
    <citation type="submission" date="2014-11" db="EMBL/GenBank/DDBJ databases">
        <authorList>
            <person name="Amaro Gonzalez C."/>
        </authorList>
    </citation>
    <scope>NUCLEOTIDE SEQUENCE</scope>
</reference>